<dbReference type="EMBL" id="CAMGYJ010000009">
    <property type="protein sequence ID" value="CAI0480508.1"/>
    <property type="molecule type" value="Genomic_DNA"/>
</dbReference>
<keyword evidence="2" id="KW-1185">Reference proteome</keyword>
<dbReference type="Proteomes" id="UP001154282">
    <property type="component" value="Unassembled WGS sequence"/>
</dbReference>
<protein>
    <submittedName>
        <fullName evidence="1">Uncharacterized protein</fullName>
    </submittedName>
</protein>
<accession>A0AAV0Q1B5</accession>
<name>A0AAV0Q1B5_9ROSI</name>
<reference evidence="1" key="1">
    <citation type="submission" date="2022-08" db="EMBL/GenBank/DDBJ databases">
        <authorList>
            <person name="Gutierrez-Valencia J."/>
        </authorList>
    </citation>
    <scope>NUCLEOTIDE SEQUENCE</scope>
</reference>
<evidence type="ECO:0000313" key="2">
    <source>
        <dbReference type="Proteomes" id="UP001154282"/>
    </source>
</evidence>
<proteinExistence type="predicted"/>
<evidence type="ECO:0000313" key="1">
    <source>
        <dbReference type="EMBL" id="CAI0480508.1"/>
    </source>
</evidence>
<sequence length="77" mass="8852">MLDENNILVQTFRTTRDRLNEGAIQQAHIRLLPSVCEEGTPSNESKCSDCSTHHGRKSDLDFAMQSFKEMDSYQPEY</sequence>
<dbReference type="AlphaFoldDB" id="A0AAV0Q1B5"/>
<organism evidence="1 2">
    <name type="scientific">Linum tenue</name>
    <dbReference type="NCBI Taxonomy" id="586396"/>
    <lineage>
        <taxon>Eukaryota</taxon>
        <taxon>Viridiplantae</taxon>
        <taxon>Streptophyta</taxon>
        <taxon>Embryophyta</taxon>
        <taxon>Tracheophyta</taxon>
        <taxon>Spermatophyta</taxon>
        <taxon>Magnoliopsida</taxon>
        <taxon>eudicotyledons</taxon>
        <taxon>Gunneridae</taxon>
        <taxon>Pentapetalae</taxon>
        <taxon>rosids</taxon>
        <taxon>fabids</taxon>
        <taxon>Malpighiales</taxon>
        <taxon>Linaceae</taxon>
        <taxon>Linum</taxon>
    </lineage>
</organism>
<comment type="caution">
    <text evidence="1">The sequence shown here is derived from an EMBL/GenBank/DDBJ whole genome shotgun (WGS) entry which is preliminary data.</text>
</comment>
<gene>
    <name evidence="1" type="ORF">LITE_LOCUS41002</name>
</gene>